<reference evidence="2 3" key="1">
    <citation type="journal article" date="2019" name="Nat. Med.">
        <title>A library of human gut bacterial isolates paired with longitudinal multiomics data enables mechanistic microbiome research.</title>
        <authorList>
            <person name="Poyet M."/>
            <person name="Groussin M."/>
            <person name="Gibbons S.M."/>
            <person name="Avila-Pacheco J."/>
            <person name="Jiang X."/>
            <person name="Kearney S.M."/>
            <person name="Perrotta A.R."/>
            <person name="Berdy B."/>
            <person name="Zhao S."/>
            <person name="Lieberman T.D."/>
            <person name="Swanson P.K."/>
            <person name="Smith M."/>
            <person name="Roesemann S."/>
            <person name="Alexander J.E."/>
            <person name="Rich S.A."/>
            <person name="Livny J."/>
            <person name="Vlamakis H."/>
            <person name="Clish C."/>
            <person name="Bullock K."/>
            <person name="Deik A."/>
            <person name="Scott J."/>
            <person name="Pierce K.A."/>
            <person name="Xavier R.J."/>
            <person name="Alm E.J."/>
        </authorList>
    </citation>
    <scope>NUCLEOTIDE SEQUENCE [LARGE SCALE GENOMIC DNA]</scope>
    <source>
        <strain evidence="2 3">BIOML-A7</strain>
    </source>
</reference>
<gene>
    <name evidence="2" type="ORF">GMD52_10160</name>
</gene>
<feature type="compositionally biased region" description="Basic and acidic residues" evidence="1">
    <location>
        <begin position="28"/>
        <end position="43"/>
    </location>
</feature>
<protein>
    <submittedName>
        <fullName evidence="2">Uncharacterized protein</fullName>
    </submittedName>
</protein>
<dbReference type="EMBL" id="WMZR01000012">
    <property type="protein sequence ID" value="MTS51903.1"/>
    <property type="molecule type" value="Genomic_DNA"/>
</dbReference>
<comment type="caution">
    <text evidence="2">The sequence shown here is derived from an EMBL/GenBank/DDBJ whole genome shotgun (WGS) entry which is preliminary data.</text>
</comment>
<dbReference type="AlphaFoldDB" id="A0A6I3QRD7"/>
<organism evidence="2 3">
    <name type="scientific">Ruthenibacterium lactatiformans</name>
    <dbReference type="NCBI Taxonomy" id="1550024"/>
    <lineage>
        <taxon>Bacteria</taxon>
        <taxon>Bacillati</taxon>
        <taxon>Bacillota</taxon>
        <taxon>Clostridia</taxon>
        <taxon>Eubacteriales</taxon>
        <taxon>Oscillospiraceae</taxon>
        <taxon>Ruthenibacterium</taxon>
    </lineage>
</organism>
<evidence type="ECO:0000313" key="3">
    <source>
        <dbReference type="Proteomes" id="UP000449193"/>
    </source>
</evidence>
<sequence>MTLAFAKARTGMQNAPERTAVPGRRLSKKAEKEKKRPGKKLEKGVVNPFFI</sequence>
<evidence type="ECO:0000256" key="1">
    <source>
        <dbReference type="SAM" id="MobiDB-lite"/>
    </source>
</evidence>
<evidence type="ECO:0000313" key="2">
    <source>
        <dbReference type="EMBL" id="MTS51903.1"/>
    </source>
</evidence>
<proteinExistence type="predicted"/>
<name>A0A6I3QRD7_9FIRM</name>
<dbReference type="RefSeq" id="WP_155201457.1">
    <property type="nucleotide sequence ID" value="NZ_JAQFBT010000005.1"/>
</dbReference>
<feature type="region of interest" description="Disordered" evidence="1">
    <location>
        <begin position="1"/>
        <end position="51"/>
    </location>
</feature>
<dbReference type="Proteomes" id="UP000449193">
    <property type="component" value="Unassembled WGS sequence"/>
</dbReference>
<accession>A0A6I3QRD7</accession>